<accession>A0A6A6IE42</accession>
<dbReference type="Proteomes" id="UP000800094">
    <property type="component" value="Unassembled WGS sequence"/>
</dbReference>
<proteinExistence type="predicted"/>
<evidence type="ECO:0000313" key="1">
    <source>
        <dbReference type="EMBL" id="KAF2248477.1"/>
    </source>
</evidence>
<protein>
    <submittedName>
        <fullName evidence="1">Uncharacterized protein</fullName>
    </submittedName>
</protein>
<sequence length="157" mass="17197">MEWSRGFSAVAGEARRGESGLLRRRMAGGRVGDSCSASCIRNGCLTYARARLHCSPHPRGAESRVLYSISVRCSVEREARSNFSPDPHFNGRLEFVDMWDAAPGLVCSDAHWRGERDAVEWIDASNSTTAFSSLTCGDMAGRSNLMSREGAIGRLRP</sequence>
<organism evidence="1 2">
    <name type="scientific">Trematosphaeria pertusa</name>
    <dbReference type="NCBI Taxonomy" id="390896"/>
    <lineage>
        <taxon>Eukaryota</taxon>
        <taxon>Fungi</taxon>
        <taxon>Dikarya</taxon>
        <taxon>Ascomycota</taxon>
        <taxon>Pezizomycotina</taxon>
        <taxon>Dothideomycetes</taxon>
        <taxon>Pleosporomycetidae</taxon>
        <taxon>Pleosporales</taxon>
        <taxon>Massarineae</taxon>
        <taxon>Trematosphaeriaceae</taxon>
        <taxon>Trematosphaeria</taxon>
    </lineage>
</organism>
<evidence type="ECO:0000313" key="2">
    <source>
        <dbReference type="Proteomes" id="UP000800094"/>
    </source>
</evidence>
<gene>
    <name evidence="1" type="ORF">BU26DRAFT_335711</name>
</gene>
<name>A0A6A6IE42_9PLEO</name>
<reference evidence="1" key="1">
    <citation type="journal article" date="2020" name="Stud. Mycol.">
        <title>101 Dothideomycetes genomes: a test case for predicting lifestyles and emergence of pathogens.</title>
        <authorList>
            <person name="Haridas S."/>
            <person name="Albert R."/>
            <person name="Binder M."/>
            <person name="Bloem J."/>
            <person name="Labutti K."/>
            <person name="Salamov A."/>
            <person name="Andreopoulos B."/>
            <person name="Baker S."/>
            <person name="Barry K."/>
            <person name="Bills G."/>
            <person name="Bluhm B."/>
            <person name="Cannon C."/>
            <person name="Castanera R."/>
            <person name="Culley D."/>
            <person name="Daum C."/>
            <person name="Ezra D."/>
            <person name="Gonzalez J."/>
            <person name="Henrissat B."/>
            <person name="Kuo A."/>
            <person name="Liang C."/>
            <person name="Lipzen A."/>
            <person name="Lutzoni F."/>
            <person name="Magnuson J."/>
            <person name="Mondo S."/>
            <person name="Nolan M."/>
            <person name="Ohm R."/>
            <person name="Pangilinan J."/>
            <person name="Park H.-J."/>
            <person name="Ramirez L."/>
            <person name="Alfaro M."/>
            <person name="Sun H."/>
            <person name="Tritt A."/>
            <person name="Yoshinaga Y."/>
            <person name="Zwiers L.-H."/>
            <person name="Turgeon B."/>
            <person name="Goodwin S."/>
            <person name="Spatafora J."/>
            <person name="Crous P."/>
            <person name="Grigoriev I."/>
        </authorList>
    </citation>
    <scope>NUCLEOTIDE SEQUENCE</scope>
    <source>
        <strain evidence="1">CBS 122368</strain>
    </source>
</reference>
<dbReference type="EMBL" id="ML987196">
    <property type="protein sequence ID" value="KAF2248477.1"/>
    <property type="molecule type" value="Genomic_DNA"/>
</dbReference>
<dbReference type="AlphaFoldDB" id="A0A6A6IE42"/>
<dbReference type="RefSeq" id="XP_033683481.1">
    <property type="nucleotide sequence ID" value="XM_033822244.1"/>
</dbReference>
<dbReference type="GeneID" id="54575574"/>
<keyword evidence="2" id="KW-1185">Reference proteome</keyword>